<dbReference type="InterPro" id="IPR031165">
    <property type="entry name" value="GNAT_YJDJ"/>
</dbReference>
<dbReference type="EMBL" id="CP043431">
    <property type="protein sequence ID" value="QNT64626.1"/>
    <property type="molecule type" value="Genomic_DNA"/>
</dbReference>
<dbReference type="InterPro" id="IPR045057">
    <property type="entry name" value="Gcn5-rel_NAT"/>
</dbReference>
<dbReference type="Proteomes" id="UP000516446">
    <property type="component" value="Chromosome"/>
</dbReference>
<dbReference type="PANTHER" id="PTHR31435">
    <property type="entry name" value="PROTEIN NATD1"/>
    <property type="match status" value="1"/>
</dbReference>
<dbReference type="OMA" id="QHEPGRY"/>
<dbReference type="PANTHER" id="PTHR31435:SF10">
    <property type="entry name" value="BSR4717 PROTEIN"/>
    <property type="match status" value="1"/>
</dbReference>
<dbReference type="GO" id="GO:0016740">
    <property type="term" value="F:transferase activity"/>
    <property type="evidence" value="ECO:0007669"/>
    <property type="project" value="UniProtKB-KW"/>
</dbReference>
<keyword evidence="2" id="KW-1185">Reference proteome</keyword>
<dbReference type="CDD" id="cd04301">
    <property type="entry name" value="NAT_SF"/>
    <property type="match status" value="1"/>
</dbReference>
<evidence type="ECO:0000313" key="2">
    <source>
        <dbReference type="Proteomes" id="UP000516446"/>
    </source>
</evidence>
<dbReference type="SUPFAM" id="SSF55729">
    <property type="entry name" value="Acyl-CoA N-acyltransferases (Nat)"/>
    <property type="match status" value="1"/>
</dbReference>
<dbReference type="Pfam" id="PF14542">
    <property type="entry name" value="Acetyltransf_CG"/>
    <property type="match status" value="1"/>
</dbReference>
<protein>
    <submittedName>
        <fullName evidence="1">N-acetyltransferase</fullName>
    </submittedName>
</protein>
<dbReference type="Gene3D" id="3.40.630.30">
    <property type="match status" value="1"/>
</dbReference>
<dbReference type="RefSeq" id="WP_006844963.1">
    <property type="nucleotide sequence ID" value="NZ_CP026847.1"/>
</dbReference>
<accession>A0A7H1MME0</accession>
<dbReference type="InterPro" id="IPR016181">
    <property type="entry name" value="Acyl_CoA_acyltransferase"/>
</dbReference>
<keyword evidence="1" id="KW-0808">Transferase</keyword>
<dbReference type="PROSITE" id="PS51729">
    <property type="entry name" value="GNAT_YJDJ"/>
    <property type="match status" value="1"/>
</dbReference>
<evidence type="ECO:0000313" key="1">
    <source>
        <dbReference type="EMBL" id="QNT64626.1"/>
    </source>
</evidence>
<dbReference type="AlphaFoldDB" id="A0A7H1MME0"/>
<organism evidence="1 2">
    <name type="scientific">Weissella koreensis</name>
    <dbReference type="NCBI Taxonomy" id="165096"/>
    <lineage>
        <taxon>Bacteria</taxon>
        <taxon>Bacillati</taxon>
        <taxon>Bacillota</taxon>
        <taxon>Bacilli</taxon>
        <taxon>Lactobacillales</taxon>
        <taxon>Lactobacillaceae</taxon>
        <taxon>Weissella</taxon>
    </lineage>
</organism>
<reference evidence="1 2" key="1">
    <citation type="submission" date="2019-08" db="EMBL/GenBank/DDBJ databases">
        <authorList>
            <person name="Chang H.C."/>
            <person name="Mun S.Y."/>
        </authorList>
    </citation>
    <scope>NUCLEOTIDE SEQUENCE [LARGE SCALE GENOMIC DNA]</scope>
    <source>
        <strain evidence="1 2">SK</strain>
    </source>
</reference>
<name>A0A7H1MME0_9LACO</name>
<gene>
    <name evidence="1" type="ORF">FY536_04845</name>
</gene>
<sequence>MEFIVEPDRIIHRDAQNEIDAELVYSTIEDGKVWSIDSTNVSPELRGQGIAGMMLSQVVQMAKREHKLIRPVCSYAKKKFFMNPEYQKIEWHDGMPFS</sequence>
<proteinExistence type="predicted"/>